<evidence type="ECO:0000313" key="3">
    <source>
        <dbReference type="Proteomes" id="UP001443914"/>
    </source>
</evidence>
<sequence length="106" mass="11397">MSLSSFFSMGYHRLAARLSSLRYTGTWTVMLVAMAGATSILPELAFLWSTQKCGVDGYVKIPMDLVGMKVCLPSHIVKESSFDVLIPAMFASLAVAVSAFVLSNVG</sequence>
<proteinExistence type="predicted"/>
<keyword evidence="1" id="KW-0812">Transmembrane</keyword>
<keyword evidence="1" id="KW-1133">Transmembrane helix</keyword>
<dbReference type="AlphaFoldDB" id="A0AAW1L1T4"/>
<name>A0AAW1L1T4_SAPOF</name>
<comment type="caution">
    <text evidence="2">The sequence shown here is derived from an EMBL/GenBank/DDBJ whole genome shotgun (WGS) entry which is preliminary data.</text>
</comment>
<protein>
    <submittedName>
        <fullName evidence="2">Uncharacterized protein</fullName>
    </submittedName>
</protein>
<dbReference type="EMBL" id="JBDFQZ010000005">
    <property type="protein sequence ID" value="KAK9727273.1"/>
    <property type="molecule type" value="Genomic_DNA"/>
</dbReference>
<organism evidence="2 3">
    <name type="scientific">Saponaria officinalis</name>
    <name type="common">Common soapwort</name>
    <name type="synonym">Lychnis saponaria</name>
    <dbReference type="NCBI Taxonomy" id="3572"/>
    <lineage>
        <taxon>Eukaryota</taxon>
        <taxon>Viridiplantae</taxon>
        <taxon>Streptophyta</taxon>
        <taxon>Embryophyta</taxon>
        <taxon>Tracheophyta</taxon>
        <taxon>Spermatophyta</taxon>
        <taxon>Magnoliopsida</taxon>
        <taxon>eudicotyledons</taxon>
        <taxon>Gunneridae</taxon>
        <taxon>Pentapetalae</taxon>
        <taxon>Caryophyllales</taxon>
        <taxon>Caryophyllaceae</taxon>
        <taxon>Caryophylleae</taxon>
        <taxon>Saponaria</taxon>
    </lineage>
</organism>
<dbReference type="PANTHER" id="PTHR34658:SF2">
    <property type="entry name" value="OS01G0151800 PROTEIN"/>
    <property type="match status" value="1"/>
</dbReference>
<evidence type="ECO:0000256" key="1">
    <source>
        <dbReference type="SAM" id="Phobius"/>
    </source>
</evidence>
<reference evidence="2" key="1">
    <citation type="submission" date="2024-03" db="EMBL/GenBank/DDBJ databases">
        <title>WGS assembly of Saponaria officinalis var. Norfolk2.</title>
        <authorList>
            <person name="Jenkins J."/>
            <person name="Shu S."/>
            <person name="Grimwood J."/>
            <person name="Barry K."/>
            <person name="Goodstein D."/>
            <person name="Schmutz J."/>
            <person name="Leebens-Mack J."/>
            <person name="Osbourn A."/>
        </authorList>
    </citation>
    <scope>NUCLEOTIDE SEQUENCE [LARGE SCALE GENOMIC DNA]</scope>
    <source>
        <strain evidence="2">JIC</strain>
    </source>
</reference>
<gene>
    <name evidence="2" type="ORF">RND81_05G270400</name>
</gene>
<feature type="transmembrane region" description="Helical" evidence="1">
    <location>
        <begin position="84"/>
        <end position="105"/>
    </location>
</feature>
<evidence type="ECO:0000313" key="2">
    <source>
        <dbReference type="EMBL" id="KAK9727273.1"/>
    </source>
</evidence>
<keyword evidence="3" id="KW-1185">Reference proteome</keyword>
<feature type="transmembrane region" description="Helical" evidence="1">
    <location>
        <begin position="21"/>
        <end position="41"/>
    </location>
</feature>
<dbReference type="Proteomes" id="UP001443914">
    <property type="component" value="Unassembled WGS sequence"/>
</dbReference>
<dbReference type="PANTHER" id="PTHR34658">
    <property type="entry name" value="OS01G0151800 PROTEIN"/>
    <property type="match status" value="1"/>
</dbReference>
<keyword evidence="1" id="KW-0472">Membrane</keyword>
<accession>A0AAW1L1T4</accession>